<accession>A0A058ZN64</accession>
<organism evidence="2 3">
    <name type="scientific">Actibacterium atlanticum</name>
    <dbReference type="NCBI Taxonomy" id="1461693"/>
    <lineage>
        <taxon>Bacteria</taxon>
        <taxon>Pseudomonadati</taxon>
        <taxon>Pseudomonadota</taxon>
        <taxon>Alphaproteobacteria</taxon>
        <taxon>Rhodobacterales</taxon>
        <taxon>Roseobacteraceae</taxon>
        <taxon>Actibacterium</taxon>
    </lineage>
</organism>
<reference evidence="2 3" key="1">
    <citation type="submission" date="2013-04" db="EMBL/GenBank/DDBJ databases">
        <title>Shimia sp. 22II-S11-Z10 Genome Sequencing.</title>
        <authorList>
            <person name="Lai Q."/>
            <person name="Li G."/>
            <person name="Shao Z."/>
        </authorList>
    </citation>
    <scope>NUCLEOTIDE SEQUENCE [LARGE SCALE GENOMIC DNA]</scope>
    <source>
        <strain evidence="3">22II-S11-Z10</strain>
    </source>
</reference>
<dbReference type="OrthoDB" id="361944at2"/>
<evidence type="ECO:0000256" key="1">
    <source>
        <dbReference type="SAM" id="MobiDB-lite"/>
    </source>
</evidence>
<proteinExistence type="predicted"/>
<dbReference type="STRING" id="1461693.ATO10_05317"/>
<evidence type="ECO:0000313" key="2">
    <source>
        <dbReference type="EMBL" id="KCV83003.1"/>
    </source>
</evidence>
<evidence type="ECO:0008006" key="4">
    <source>
        <dbReference type="Google" id="ProtNLM"/>
    </source>
</evidence>
<sequence>MMRQVEPDKMTKTERLHWSYGVDALNMIEHDLHSRLGLLGALPSEWHQICNDDDKRDVKRTRVTIALDADVVKFFKALGPGYQPRMNRVLRAFMHMRLAKLIDGPDTTDYILRPEEVMRDGEAKPRWGDTKRKLGEMGIEEG</sequence>
<feature type="compositionally biased region" description="Basic and acidic residues" evidence="1">
    <location>
        <begin position="121"/>
        <end position="135"/>
    </location>
</feature>
<keyword evidence="3" id="KW-1185">Reference proteome</keyword>
<dbReference type="EMBL" id="AQQY01000002">
    <property type="protein sequence ID" value="KCV83003.1"/>
    <property type="molecule type" value="Genomic_DNA"/>
</dbReference>
<dbReference type="AlphaFoldDB" id="A0A058ZN64"/>
<protein>
    <recommendedName>
        <fullName evidence="4">BrnA antitoxin of type II toxin-antitoxin system</fullName>
    </recommendedName>
</protein>
<evidence type="ECO:0000313" key="3">
    <source>
        <dbReference type="Proteomes" id="UP000024836"/>
    </source>
</evidence>
<gene>
    <name evidence="2" type="ORF">ATO10_05317</name>
</gene>
<name>A0A058ZN64_9RHOB</name>
<feature type="region of interest" description="Disordered" evidence="1">
    <location>
        <begin position="121"/>
        <end position="142"/>
    </location>
</feature>
<dbReference type="InterPro" id="IPR025528">
    <property type="entry name" value="BrnA_antitoxin"/>
</dbReference>
<dbReference type="Pfam" id="PF14384">
    <property type="entry name" value="BrnA_antitoxin"/>
    <property type="match status" value="1"/>
</dbReference>
<dbReference type="PATRIC" id="fig|1461693.3.peg.1085"/>
<dbReference type="Proteomes" id="UP000024836">
    <property type="component" value="Unassembled WGS sequence"/>
</dbReference>
<comment type="caution">
    <text evidence="2">The sequence shown here is derived from an EMBL/GenBank/DDBJ whole genome shotgun (WGS) entry which is preliminary data.</text>
</comment>
<dbReference type="eggNOG" id="COG3514">
    <property type="taxonomic scope" value="Bacteria"/>
</dbReference>